<protein>
    <recommendedName>
        <fullName evidence="9">ABC transporter domain-containing protein</fullName>
    </recommendedName>
</protein>
<evidence type="ECO:0000313" key="11">
    <source>
        <dbReference type="Proteomes" id="UP000243807"/>
    </source>
</evidence>
<dbReference type="GO" id="GO:0015408">
    <property type="term" value="F:ABC-type ferric iron transporter activity"/>
    <property type="evidence" value="ECO:0007669"/>
    <property type="project" value="InterPro"/>
</dbReference>
<reference evidence="10 11" key="1">
    <citation type="submission" date="2017-01" db="EMBL/GenBank/DDBJ databases">
        <title>Draft sequence of Acidihalobacter ferrooxidans strain DSM 14175 (strain V8).</title>
        <authorList>
            <person name="Khaleque H.N."/>
            <person name="Ramsay J.P."/>
            <person name="Murphy R.J.T."/>
            <person name="Kaksonen A.H."/>
            <person name="Boxall N.J."/>
            <person name="Watkin E.L.J."/>
        </authorList>
    </citation>
    <scope>NUCLEOTIDE SEQUENCE [LARGE SCALE GENOMIC DNA]</scope>
    <source>
        <strain evidence="10 11">V8</strain>
    </source>
</reference>
<feature type="domain" description="ABC transporter" evidence="9">
    <location>
        <begin position="6"/>
        <end position="239"/>
    </location>
</feature>
<dbReference type="InterPro" id="IPR050093">
    <property type="entry name" value="ABC_SmlMolc_Importer"/>
</dbReference>
<evidence type="ECO:0000256" key="7">
    <source>
        <dbReference type="ARBA" id="ARBA00023065"/>
    </source>
</evidence>
<dbReference type="Pfam" id="PF00005">
    <property type="entry name" value="ABC_tran"/>
    <property type="match status" value="1"/>
</dbReference>
<dbReference type="InterPro" id="IPR015853">
    <property type="entry name" value="ABC_transpr_FbpC"/>
</dbReference>
<dbReference type="PROSITE" id="PS50893">
    <property type="entry name" value="ABC_TRANSPORTER_2"/>
    <property type="match status" value="1"/>
</dbReference>
<keyword evidence="6" id="KW-0408">Iron</keyword>
<dbReference type="SUPFAM" id="SSF52540">
    <property type="entry name" value="P-loop containing nucleoside triphosphate hydrolases"/>
    <property type="match status" value="1"/>
</dbReference>
<keyword evidence="3" id="KW-0410">Iron transport</keyword>
<dbReference type="InterPro" id="IPR003593">
    <property type="entry name" value="AAA+_ATPase"/>
</dbReference>
<gene>
    <name evidence="10" type="ORF">BW247_10155</name>
</gene>
<dbReference type="EMBL" id="CP019434">
    <property type="protein sequence ID" value="APZ43409.1"/>
    <property type="molecule type" value="Genomic_DNA"/>
</dbReference>
<dbReference type="FunFam" id="3.40.50.300:FF:000425">
    <property type="entry name" value="Probable ABC transporter, ATP-binding subunit"/>
    <property type="match status" value="1"/>
</dbReference>
<keyword evidence="2" id="KW-1003">Cell membrane</keyword>
<dbReference type="PANTHER" id="PTHR42781:SF4">
    <property type="entry name" value="SPERMIDINE_PUTRESCINE IMPORT ATP-BINDING PROTEIN POTA"/>
    <property type="match status" value="1"/>
</dbReference>
<dbReference type="CDD" id="cd03259">
    <property type="entry name" value="ABC_Carb_Solutes_like"/>
    <property type="match status" value="1"/>
</dbReference>
<proteinExistence type="predicted"/>
<keyword evidence="8" id="KW-0472">Membrane</keyword>
<keyword evidence="1" id="KW-0813">Transport</keyword>
<keyword evidence="4" id="KW-0547">Nucleotide-binding</keyword>
<keyword evidence="5" id="KW-0067">ATP-binding</keyword>
<dbReference type="GO" id="GO:0005524">
    <property type="term" value="F:ATP binding"/>
    <property type="evidence" value="ECO:0007669"/>
    <property type="project" value="UniProtKB-KW"/>
</dbReference>
<dbReference type="GO" id="GO:0016887">
    <property type="term" value="F:ATP hydrolysis activity"/>
    <property type="evidence" value="ECO:0007669"/>
    <property type="project" value="InterPro"/>
</dbReference>
<dbReference type="Gene3D" id="3.40.50.300">
    <property type="entry name" value="P-loop containing nucleotide triphosphate hydrolases"/>
    <property type="match status" value="1"/>
</dbReference>
<evidence type="ECO:0000256" key="3">
    <source>
        <dbReference type="ARBA" id="ARBA00022496"/>
    </source>
</evidence>
<dbReference type="InterPro" id="IPR003439">
    <property type="entry name" value="ABC_transporter-like_ATP-bd"/>
</dbReference>
<evidence type="ECO:0000256" key="4">
    <source>
        <dbReference type="ARBA" id="ARBA00022741"/>
    </source>
</evidence>
<dbReference type="InterPro" id="IPR017871">
    <property type="entry name" value="ABC_transporter-like_CS"/>
</dbReference>
<dbReference type="InterPro" id="IPR027417">
    <property type="entry name" value="P-loop_NTPase"/>
</dbReference>
<sequence>MNDVVLEVADASKRYGETQAVASVNLALRAGEILCLLGPSGSGKTSLLRLVAGLERLDAGTLHIGGREVDDARRACLPPEQRGLGMVFQDYALWPHLSVLDNVGLPLRERGDGDWRAAARTALDQVGLGTLERRFPYELSGGQQQRVALARAIAARPRLLLFDEPLSNLDAKLRDELREVIAHTVREAGIAALYITHDQSEAFFLADRLGVMRHGTLLQLDRPERLYERPASPFVAHFTGAAGPFAVEIMDGVLSWAGVIAPCAMPVPEGAAVLYLRSQWLRPVSAADDTVPGTVRVSGYAGDGWSALVDLPNGSIHLRLDRRVEAGERLHLRVDWDKALLYAEGHVAAG</sequence>
<evidence type="ECO:0000256" key="1">
    <source>
        <dbReference type="ARBA" id="ARBA00022448"/>
    </source>
</evidence>
<evidence type="ECO:0000256" key="8">
    <source>
        <dbReference type="ARBA" id="ARBA00023136"/>
    </source>
</evidence>
<dbReference type="Proteomes" id="UP000243807">
    <property type="component" value="Chromosome"/>
</dbReference>
<dbReference type="STRING" id="1765967.BW247_10155"/>
<keyword evidence="11" id="KW-1185">Reference proteome</keyword>
<dbReference type="AlphaFoldDB" id="A0A1P8UHW2"/>
<dbReference type="PANTHER" id="PTHR42781">
    <property type="entry name" value="SPERMIDINE/PUTRESCINE IMPORT ATP-BINDING PROTEIN POTA"/>
    <property type="match status" value="1"/>
</dbReference>
<evidence type="ECO:0000256" key="2">
    <source>
        <dbReference type="ARBA" id="ARBA00022475"/>
    </source>
</evidence>
<dbReference type="SUPFAM" id="SSF50331">
    <property type="entry name" value="MOP-like"/>
    <property type="match status" value="1"/>
</dbReference>
<dbReference type="GO" id="GO:0015697">
    <property type="term" value="P:quaternary ammonium group transport"/>
    <property type="evidence" value="ECO:0007669"/>
    <property type="project" value="UniProtKB-ARBA"/>
</dbReference>
<dbReference type="OrthoDB" id="9802264at2"/>
<accession>A0A1P8UHW2</accession>
<dbReference type="RefSeq" id="WP_076837050.1">
    <property type="nucleotide sequence ID" value="NZ_CP019434.1"/>
</dbReference>
<keyword evidence="7" id="KW-0406">Ion transport</keyword>
<dbReference type="GO" id="GO:0016020">
    <property type="term" value="C:membrane"/>
    <property type="evidence" value="ECO:0007669"/>
    <property type="project" value="InterPro"/>
</dbReference>
<evidence type="ECO:0000256" key="5">
    <source>
        <dbReference type="ARBA" id="ARBA00022840"/>
    </source>
</evidence>
<evidence type="ECO:0000313" key="10">
    <source>
        <dbReference type="EMBL" id="APZ43409.1"/>
    </source>
</evidence>
<dbReference type="PROSITE" id="PS00211">
    <property type="entry name" value="ABC_TRANSPORTER_1"/>
    <property type="match status" value="1"/>
</dbReference>
<evidence type="ECO:0000259" key="9">
    <source>
        <dbReference type="PROSITE" id="PS50893"/>
    </source>
</evidence>
<dbReference type="SMART" id="SM00382">
    <property type="entry name" value="AAA"/>
    <property type="match status" value="1"/>
</dbReference>
<dbReference type="KEGG" id="afy:BW247_10155"/>
<organism evidence="10 11">
    <name type="scientific">Acidihalobacter ferrooxydans</name>
    <dbReference type="NCBI Taxonomy" id="1765967"/>
    <lineage>
        <taxon>Bacteria</taxon>
        <taxon>Pseudomonadati</taxon>
        <taxon>Pseudomonadota</taxon>
        <taxon>Gammaproteobacteria</taxon>
        <taxon>Chromatiales</taxon>
        <taxon>Ectothiorhodospiraceae</taxon>
        <taxon>Acidihalobacter</taxon>
    </lineage>
</organism>
<name>A0A1P8UHW2_9GAMM</name>
<dbReference type="InterPro" id="IPR008995">
    <property type="entry name" value="Mo/tungstate-bd_C_term_dom"/>
</dbReference>
<evidence type="ECO:0000256" key="6">
    <source>
        <dbReference type="ARBA" id="ARBA00023004"/>
    </source>
</evidence>